<reference evidence="2 3" key="1">
    <citation type="submission" date="2024-04" db="EMBL/GenBank/DDBJ databases">
        <authorList>
            <person name="Rising A."/>
            <person name="Reimegard J."/>
            <person name="Sonavane S."/>
            <person name="Akerstrom W."/>
            <person name="Nylinder S."/>
            <person name="Hedman E."/>
            <person name="Kallberg Y."/>
        </authorList>
    </citation>
    <scope>NUCLEOTIDE SEQUENCE [LARGE SCALE GENOMIC DNA]</scope>
</reference>
<sequence>MSAKSNAFKFWTNYTFYLNIATKESAFELGRRPSALCLGDQSSNRNKQSRSNVSVCKILTS</sequence>
<evidence type="ECO:0000313" key="2">
    <source>
        <dbReference type="EMBL" id="CAL1271056.1"/>
    </source>
</evidence>
<proteinExistence type="predicted"/>
<evidence type="ECO:0000256" key="1">
    <source>
        <dbReference type="SAM" id="MobiDB-lite"/>
    </source>
</evidence>
<dbReference type="Proteomes" id="UP001497382">
    <property type="component" value="Unassembled WGS sequence"/>
</dbReference>
<protein>
    <recommendedName>
        <fullName evidence="4">Ribosomal protein L32</fullName>
    </recommendedName>
</protein>
<comment type="caution">
    <text evidence="2">The sequence shown here is derived from an EMBL/GenBank/DDBJ whole genome shotgun (WGS) entry which is preliminary data.</text>
</comment>
<dbReference type="AlphaFoldDB" id="A0AAV1ZH66"/>
<organism evidence="2 3">
    <name type="scientific">Larinioides sclopetarius</name>
    <dbReference type="NCBI Taxonomy" id="280406"/>
    <lineage>
        <taxon>Eukaryota</taxon>
        <taxon>Metazoa</taxon>
        <taxon>Ecdysozoa</taxon>
        <taxon>Arthropoda</taxon>
        <taxon>Chelicerata</taxon>
        <taxon>Arachnida</taxon>
        <taxon>Araneae</taxon>
        <taxon>Araneomorphae</taxon>
        <taxon>Entelegynae</taxon>
        <taxon>Araneoidea</taxon>
        <taxon>Araneidae</taxon>
        <taxon>Larinioides</taxon>
    </lineage>
</organism>
<keyword evidence="3" id="KW-1185">Reference proteome</keyword>
<feature type="compositionally biased region" description="Low complexity" evidence="1">
    <location>
        <begin position="41"/>
        <end position="55"/>
    </location>
</feature>
<evidence type="ECO:0008006" key="4">
    <source>
        <dbReference type="Google" id="ProtNLM"/>
    </source>
</evidence>
<gene>
    <name evidence="2" type="ORF">LARSCL_LOCUS5629</name>
</gene>
<accession>A0AAV1ZH66</accession>
<feature type="region of interest" description="Disordered" evidence="1">
    <location>
        <begin position="40"/>
        <end position="61"/>
    </location>
</feature>
<dbReference type="EMBL" id="CAXIEN010000052">
    <property type="protein sequence ID" value="CAL1271056.1"/>
    <property type="molecule type" value="Genomic_DNA"/>
</dbReference>
<evidence type="ECO:0000313" key="3">
    <source>
        <dbReference type="Proteomes" id="UP001497382"/>
    </source>
</evidence>
<name>A0AAV1ZH66_9ARAC</name>
<feature type="non-terminal residue" evidence="2">
    <location>
        <position position="61"/>
    </location>
</feature>